<keyword evidence="2 4" id="KW-0808">Transferase</keyword>
<dbReference type="EC" id="2.4.-.-" evidence="4"/>
<feature type="domain" description="Glycosyl transferase family 1" evidence="3">
    <location>
        <begin position="198"/>
        <end position="347"/>
    </location>
</feature>
<dbReference type="RefSeq" id="WP_330145624.1">
    <property type="nucleotide sequence ID" value="NZ_JAZDQU010000001.1"/>
</dbReference>
<comment type="caution">
    <text evidence="4">The sequence shown here is derived from an EMBL/GenBank/DDBJ whole genome shotgun (WGS) entry which is preliminary data.</text>
</comment>
<dbReference type="Proteomes" id="UP001337681">
    <property type="component" value="Unassembled WGS sequence"/>
</dbReference>
<dbReference type="Pfam" id="PF00534">
    <property type="entry name" value="Glycos_transf_1"/>
    <property type="match status" value="1"/>
</dbReference>
<name>A0ABU7H057_9SPHI</name>
<reference evidence="4 5" key="1">
    <citation type="submission" date="2024-01" db="EMBL/GenBank/DDBJ databases">
        <title>Pedobacter sp. nov., isolated from oil-contaminated soil.</title>
        <authorList>
            <person name="Le N.T.T."/>
        </authorList>
    </citation>
    <scope>NUCLEOTIDE SEQUENCE [LARGE SCALE GENOMIC DNA]</scope>
    <source>
        <strain evidence="4 5">VNH31</strain>
    </source>
</reference>
<dbReference type="PANTHER" id="PTHR12526">
    <property type="entry name" value="GLYCOSYLTRANSFERASE"/>
    <property type="match status" value="1"/>
</dbReference>
<evidence type="ECO:0000256" key="1">
    <source>
        <dbReference type="ARBA" id="ARBA00022676"/>
    </source>
</evidence>
<accession>A0ABU7H057</accession>
<dbReference type="InterPro" id="IPR001296">
    <property type="entry name" value="Glyco_trans_1"/>
</dbReference>
<proteinExistence type="predicted"/>
<dbReference type="GO" id="GO:0016757">
    <property type="term" value="F:glycosyltransferase activity"/>
    <property type="evidence" value="ECO:0007669"/>
    <property type="project" value="UniProtKB-KW"/>
</dbReference>
<sequence>MKKAIHIYLSTFENESRILKQTKSIIDHKIVDQVIVLARGKEGLPEFENISPGRSVVRVRSEFMKDKIPLRGFGKITLLLKMMDSVLKFYKIIKKEKPLFINLHQVALLPLIPIFKLASRKSKFIYDAHELETETNGLAGNRKNIYKKIESKFIKSFVQVFVVSPSIEKWYRDKYGIKNIATVMNCPIYKSSIKNNLFREEFGISNESRIYLYQGALFKGRGIEILLDAFAEINDPKYTLICMGYGEFESEIKEYAKKYKNIFFKTAVSPDVVLNFTSSADVGISMIENVCLSYYYCLPNKLFEYLMAEIPCIVSDMPEMRNYINKYNTGVVCKGTDKQSLINSILEMDNFDYQRFQQEVEKCKVVFSWETQEKVMINEYRNLLLNHA</sequence>
<dbReference type="SUPFAM" id="SSF53756">
    <property type="entry name" value="UDP-Glycosyltransferase/glycogen phosphorylase"/>
    <property type="match status" value="1"/>
</dbReference>
<evidence type="ECO:0000313" key="4">
    <source>
        <dbReference type="EMBL" id="MEE1884711.1"/>
    </source>
</evidence>
<evidence type="ECO:0000313" key="5">
    <source>
        <dbReference type="Proteomes" id="UP001337681"/>
    </source>
</evidence>
<dbReference type="Gene3D" id="3.40.50.2000">
    <property type="entry name" value="Glycogen Phosphorylase B"/>
    <property type="match status" value="2"/>
</dbReference>
<dbReference type="EMBL" id="JAZDQU010000001">
    <property type="protein sequence ID" value="MEE1884711.1"/>
    <property type="molecule type" value="Genomic_DNA"/>
</dbReference>
<gene>
    <name evidence="4" type="ORF">VRU49_04665</name>
</gene>
<evidence type="ECO:0000256" key="2">
    <source>
        <dbReference type="ARBA" id="ARBA00022679"/>
    </source>
</evidence>
<evidence type="ECO:0000259" key="3">
    <source>
        <dbReference type="Pfam" id="PF00534"/>
    </source>
</evidence>
<organism evidence="4 5">
    <name type="scientific">Pedobacter flavus</name>
    <dbReference type="NCBI Taxonomy" id="3113906"/>
    <lineage>
        <taxon>Bacteria</taxon>
        <taxon>Pseudomonadati</taxon>
        <taxon>Bacteroidota</taxon>
        <taxon>Sphingobacteriia</taxon>
        <taxon>Sphingobacteriales</taxon>
        <taxon>Sphingobacteriaceae</taxon>
        <taxon>Pedobacter</taxon>
    </lineage>
</organism>
<keyword evidence="1 4" id="KW-0328">Glycosyltransferase</keyword>
<keyword evidence="5" id="KW-1185">Reference proteome</keyword>
<dbReference type="PANTHER" id="PTHR12526:SF629">
    <property type="entry name" value="TEICHURONIC ACID BIOSYNTHESIS GLYCOSYLTRANSFERASE TUAH-RELATED"/>
    <property type="match status" value="1"/>
</dbReference>
<protein>
    <submittedName>
        <fullName evidence="4">Glycosyltransferase</fullName>
        <ecNumber evidence="4">2.4.-.-</ecNumber>
    </submittedName>
</protein>